<dbReference type="PIRSF" id="PIRSF003135">
    <property type="entry name" value="Primosomal_n"/>
    <property type="match status" value="1"/>
</dbReference>
<sequence>MLNQLVITGQVCKSPKFSTSPAGVVHGQFSIEHRSQQQEDGFNRNAYVRIHVVTCGEQQQQLTKHFIVGDEVKVSGFLNRHESKNGQAIIAIHAQQIERLN</sequence>
<keyword evidence="1" id="KW-0639">Primosome</keyword>
<dbReference type="EMBL" id="CP072110">
    <property type="protein sequence ID" value="QTH63212.1"/>
    <property type="molecule type" value="Genomic_DNA"/>
</dbReference>
<dbReference type="Gene3D" id="2.40.50.140">
    <property type="entry name" value="Nucleic acid-binding proteins"/>
    <property type="match status" value="1"/>
</dbReference>
<dbReference type="NCBIfam" id="TIGR04418">
    <property type="entry name" value="PriB_gamma"/>
    <property type="match status" value="1"/>
</dbReference>
<organism evidence="5 6">
    <name type="scientific">Psychrosphaera ytuae</name>
    <dbReference type="NCBI Taxonomy" id="2820710"/>
    <lineage>
        <taxon>Bacteria</taxon>
        <taxon>Pseudomonadati</taxon>
        <taxon>Pseudomonadota</taxon>
        <taxon>Gammaproteobacteria</taxon>
        <taxon>Alteromonadales</taxon>
        <taxon>Pseudoalteromonadaceae</taxon>
        <taxon>Psychrosphaera</taxon>
    </lineage>
</organism>
<name>A0A975D9V3_9GAMM</name>
<dbReference type="GO" id="GO:0003697">
    <property type="term" value="F:single-stranded DNA binding"/>
    <property type="evidence" value="ECO:0007669"/>
    <property type="project" value="InterPro"/>
</dbReference>
<evidence type="ECO:0000256" key="4">
    <source>
        <dbReference type="PROSITE-ProRule" id="PRU00252"/>
    </source>
</evidence>
<keyword evidence="2" id="KW-0235">DNA replication</keyword>
<dbReference type="GO" id="GO:1990077">
    <property type="term" value="C:primosome complex"/>
    <property type="evidence" value="ECO:0007669"/>
    <property type="project" value="UniProtKB-KW"/>
</dbReference>
<dbReference type="PROSITE" id="PS50935">
    <property type="entry name" value="SSB"/>
    <property type="match status" value="1"/>
</dbReference>
<dbReference type="GO" id="GO:0006269">
    <property type="term" value="P:DNA replication, synthesis of primer"/>
    <property type="evidence" value="ECO:0007669"/>
    <property type="project" value="UniProtKB-KW"/>
</dbReference>
<dbReference type="RefSeq" id="WP_208831215.1">
    <property type="nucleotide sequence ID" value="NZ_CP072110.1"/>
</dbReference>
<dbReference type="InterPro" id="IPR000424">
    <property type="entry name" value="Primosome_PriB/ssb"/>
</dbReference>
<dbReference type="Proteomes" id="UP000682739">
    <property type="component" value="Chromosome"/>
</dbReference>
<reference evidence="5" key="1">
    <citation type="submission" date="2021-03" db="EMBL/GenBank/DDBJ databases">
        <title>Description of Psychrosphaera ytuae sp. nov. isolated from deep sea sediment of South China Sea.</title>
        <authorList>
            <person name="Zhang J."/>
            <person name="Xu X.-D."/>
        </authorList>
    </citation>
    <scope>NUCLEOTIDE SEQUENCE</scope>
    <source>
        <strain evidence="5">MTZ26</strain>
    </source>
</reference>
<dbReference type="Pfam" id="PF22657">
    <property type="entry name" value="SSB_1"/>
    <property type="match status" value="1"/>
</dbReference>
<keyword evidence="3 4" id="KW-0238">DNA-binding</keyword>
<proteinExistence type="predicted"/>
<evidence type="ECO:0000256" key="1">
    <source>
        <dbReference type="ARBA" id="ARBA00022515"/>
    </source>
</evidence>
<evidence type="ECO:0000313" key="6">
    <source>
        <dbReference type="Proteomes" id="UP000682739"/>
    </source>
</evidence>
<dbReference type="InterPro" id="IPR012340">
    <property type="entry name" value="NA-bd_OB-fold"/>
</dbReference>
<evidence type="ECO:0000313" key="5">
    <source>
        <dbReference type="EMBL" id="QTH63212.1"/>
    </source>
</evidence>
<dbReference type="InterPro" id="IPR023646">
    <property type="entry name" value="Prisomal_replication_PriB"/>
</dbReference>
<evidence type="ECO:0000256" key="3">
    <source>
        <dbReference type="ARBA" id="ARBA00023125"/>
    </source>
</evidence>
<dbReference type="KEGG" id="psym:J1N51_10735"/>
<dbReference type="AlphaFoldDB" id="A0A975D9V3"/>
<protein>
    <submittedName>
        <fullName evidence="5">Primosomal replication protein N</fullName>
    </submittedName>
</protein>
<keyword evidence="6" id="KW-1185">Reference proteome</keyword>
<evidence type="ECO:0000256" key="2">
    <source>
        <dbReference type="ARBA" id="ARBA00022705"/>
    </source>
</evidence>
<dbReference type="SUPFAM" id="SSF50249">
    <property type="entry name" value="Nucleic acid-binding proteins"/>
    <property type="match status" value="1"/>
</dbReference>
<gene>
    <name evidence="5" type="primary">priB</name>
    <name evidence="5" type="ORF">J1N51_10735</name>
</gene>
<accession>A0A975D9V3</accession>